<dbReference type="KEGG" id="sla:SERLADRAFT_469174"/>
<comment type="subcellular location">
    <subcellularLocation>
        <location evidence="1">Endoplasmic reticulum membrane</location>
        <topology evidence="1">Multi-pass membrane protein</topology>
    </subcellularLocation>
</comment>
<proteinExistence type="inferred from homology"/>
<evidence type="ECO:0000256" key="5">
    <source>
        <dbReference type="ARBA" id="ARBA00022801"/>
    </source>
</evidence>
<reference evidence="13" key="1">
    <citation type="submission" date="2011-04" db="EMBL/GenBank/DDBJ databases">
        <title>Evolution of plant cell wall degrading machinery underlies the functional diversity of forest fungi.</title>
        <authorList>
            <consortium name="US DOE Joint Genome Institute (JGI-PGF)"/>
            <person name="Eastwood D.C."/>
            <person name="Floudas D."/>
            <person name="Binder M."/>
            <person name="Majcherczyk A."/>
            <person name="Schneider P."/>
            <person name="Aerts A."/>
            <person name="Asiegbu F.O."/>
            <person name="Baker S.E."/>
            <person name="Barry K."/>
            <person name="Bendiksby M."/>
            <person name="Blumentritt M."/>
            <person name="Coutinho P.M."/>
            <person name="Cullen D."/>
            <person name="Cullen D."/>
            <person name="Gathman A."/>
            <person name="Goodell B."/>
            <person name="Henrissat B."/>
            <person name="Ihrmark K."/>
            <person name="Kauserud H."/>
            <person name="Kohler A."/>
            <person name="LaButti K."/>
            <person name="Lapidus A."/>
            <person name="Lavin J.L."/>
            <person name="Lee Y.-H."/>
            <person name="Lindquist E."/>
            <person name="Lilly W."/>
            <person name="Lucas S."/>
            <person name="Morin E."/>
            <person name="Murat C."/>
            <person name="Oguiza J.A."/>
            <person name="Park J."/>
            <person name="Pisabarro A.G."/>
            <person name="Riley R."/>
            <person name="Rosling A."/>
            <person name="Salamov A."/>
            <person name="Schmidt O."/>
            <person name="Schmutz J."/>
            <person name="Skrede I."/>
            <person name="Stenlid J."/>
            <person name="Wiebenga A."/>
            <person name="Xie X."/>
            <person name="Kues U."/>
            <person name="Hibbett D.S."/>
            <person name="Hoffmeister D."/>
            <person name="Hogberg N."/>
            <person name="Martin F."/>
            <person name="Grigoriev I.V."/>
            <person name="Watkinson S.C."/>
        </authorList>
    </citation>
    <scope>NUCLEOTIDE SEQUENCE</scope>
    <source>
        <strain evidence="13">S7.9</strain>
    </source>
</reference>
<feature type="transmembrane region" description="Helical" evidence="11">
    <location>
        <begin position="292"/>
        <end position="310"/>
    </location>
</feature>
<feature type="transmembrane region" description="Helical" evidence="11">
    <location>
        <begin position="122"/>
        <end position="141"/>
    </location>
</feature>
<dbReference type="PANTHER" id="PTHR13046:SF0">
    <property type="entry name" value="CAAX PRENYL PROTEASE 2"/>
    <property type="match status" value="1"/>
</dbReference>
<evidence type="ECO:0000256" key="1">
    <source>
        <dbReference type="ARBA" id="ARBA00004477"/>
    </source>
</evidence>
<dbReference type="OrthoDB" id="271604at2759"/>
<keyword evidence="3" id="KW-0645">Protease</keyword>
<evidence type="ECO:0000256" key="8">
    <source>
        <dbReference type="ARBA" id="ARBA00023136"/>
    </source>
</evidence>
<dbReference type="EMBL" id="GL945435">
    <property type="protein sequence ID" value="EGO23351.1"/>
    <property type="molecule type" value="Genomic_DNA"/>
</dbReference>
<evidence type="ECO:0000256" key="9">
    <source>
        <dbReference type="ARBA" id="ARBA00047280"/>
    </source>
</evidence>
<dbReference type="RefSeq" id="XP_007319113.1">
    <property type="nucleotide sequence ID" value="XM_007319051.1"/>
</dbReference>
<dbReference type="AlphaFoldDB" id="F8NZM0"/>
<evidence type="ECO:0000256" key="3">
    <source>
        <dbReference type="ARBA" id="ARBA00022670"/>
    </source>
</evidence>
<feature type="transmembrane region" description="Helical" evidence="11">
    <location>
        <begin position="232"/>
        <end position="254"/>
    </location>
</feature>
<evidence type="ECO:0000256" key="10">
    <source>
        <dbReference type="ARBA" id="ARBA00049729"/>
    </source>
</evidence>
<dbReference type="InterPro" id="IPR003675">
    <property type="entry name" value="Rce1/LyrA-like_dom"/>
</dbReference>
<keyword evidence="5" id="KW-0378">Hydrolase</keyword>
<comment type="catalytic activity">
    <reaction evidence="9">
        <text>Hydrolyzes the peptide bond -P2-(S-farnesyl or geranylgeranyl)C-P1'-P2'-P3'-COOH where P1' and P2' are amino acids with aliphatic sidechains and P3' is any C-terminal residue.</text>
        <dbReference type="EC" id="3.4.26.1"/>
    </reaction>
</comment>
<sequence length="320" mass="36518">MPIVLTSLPQVSAGLAHIFTTLLSSCYVGSIYASKEARLQFSSNNLRIQAGHIRNKERDERWRDDPDVIRARLVAVSLATLTCCMIIFCLFWYLVGGEAKFISLAIRETLTHLGLRFNDVSIYPYLVTPLLFLGPLYALFLSESLPFQRSWSFNKDVFPIFFSVKGLRNYIIAPITEEVVFRACILTVYHLSHATRNKMIFLSPLSFGAAHLHHAWDTYNRYGRSSAALKRAVVSTLFQFTYTSIFGFYCSYLFIRTSSVFPPIVAHIFCNIMGVPQPGFEIRQSPNRKWPIVFAYLAGIVAFTFTLGPWTHMEGSLYWK</sequence>
<dbReference type="EC" id="3.4.26.1" evidence="10"/>
<dbReference type="Pfam" id="PF02517">
    <property type="entry name" value="Rce1-like"/>
    <property type="match status" value="1"/>
</dbReference>
<evidence type="ECO:0000256" key="6">
    <source>
        <dbReference type="ARBA" id="ARBA00022824"/>
    </source>
</evidence>
<evidence type="ECO:0000256" key="4">
    <source>
        <dbReference type="ARBA" id="ARBA00022692"/>
    </source>
</evidence>
<dbReference type="PANTHER" id="PTHR13046">
    <property type="entry name" value="PROTEASE U48 CAAX PRENYL PROTEASE RCE1"/>
    <property type="match status" value="1"/>
</dbReference>
<dbReference type="GO" id="GO:0071586">
    <property type="term" value="P:CAAX-box protein processing"/>
    <property type="evidence" value="ECO:0007669"/>
    <property type="project" value="InterPro"/>
</dbReference>
<accession>F8NZM0</accession>
<feature type="domain" description="CAAX prenyl protease 2/Lysostaphin resistance protein A-like" evidence="12">
    <location>
        <begin position="164"/>
        <end position="273"/>
    </location>
</feature>
<feature type="transmembrane region" description="Helical" evidence="11">
    <location>
        <begin position="73"/>
        <end position="95"/>
    </location>
</feature>
<keyword evidence="6" id="KW-0256">Endoplasmic reticulum</keyword>
<evidence type="ECO:0000259" key="12">
    <source>
        <dbReference type="Pfam" id="PF02517"/>
    </source>
</evidence>
<evidence type="ECO:0000256" key="2">
    <source>
        <dbReference type="ARBA" id="ARBA00006897"/>
    </source>
</evidence>
<dbReference type="Proteomes" id="UP000008064">
    <property type="component" value="Unassembled WGS sequence"/>
</dbReference>
<keyword evidence="8 11" id="KW-0472">Membrane</keyword>
<evidence type="ECO:0000313" key="13">
    <source>
        <dbReference type="EMBL" id="EGO23351.1"/>
    </source>
</evidence>
<evidence type="ECO:0000256" key="7">
    <source>
        <dbReference type="ARBA" id="ARBA00022989"/>
    </source>
</evidence>
<protein>
    <recommendedName>
        <fullName evidence="10">intramembrane prenyl-peptidase Rce1</fullName>
        <ecNumber evidence="10">3.4.26.1</ecNumber>
    </recommendedName>
</protein>
<dbReference type="GO" id="GO:0005789">
    <property type="term" value="C:endoplasmic reticulum membrane"/>
    <property type="evidence" value="ECO:0007669"/>
    <property type="project" value="UniProtKB-SubCell"/>
</dbReference>
<dbReference type="GO" id="GO:0004222">
    <property type="term" value="F:metalloendopeptidase activity"/>
    <property type="evidence" value="ECO:0007669"/>
    <property type="project" value="InterPro"/>
</dbReference>
<evidence type="ECO:0000256" key="11">
    <source>
        <dbReference type="SAM" id="Phobius"/>
    </source>
</evidence>
<dbReference type="InterPro" id="IPR039731">
    <property type="entry name" value="Rce1"/>
</dbReference>
<dbReference type="HOGENOM" id="CLU_049909_1_0_1"/>
<keyword evidence="7 11" id="KW-1133">Transmembrane helix</keyword>
<organism>
    <name type="scientific">Serpula lacrymans var. lacrymans (strain S7.9)</name>
    <name type="common">Dry rot fungus</name>
    <dbReference type="NCBI Taxonomy" id="578457"/>
    <lineage>
        <taxon>Eukaryota</taxon>
        <taxon>Fungi</taxon>
        <taxon>Dikarya</taxon>
        <taxon>Basidiomycota</taxon>
        <taxon>Agaricomycotina</taxon>
        <taxon>Agaricomycetes</taxon>
        <taxon>Agaricomycetidae</taxon>
        <taxon>Boletales</taxon>
        <taxon>Coniophorineae</taxon>
        <taxon>Serpulaceae</taxon>
        <taxon>Serpula</taxon>
    </lineage>
</organism>
<name>F8NZM0_SERL9</name>
<dbReference type="GeneID" id="18819547"/>
<keyword evidence="4 11" id="KW-0812">Transmembrane</keyword>
<gene>
    <name evidence="13" type="ORF">SERLADRAFT_469174</name>
</gene>
<comment type="similarity">
    <text evidence="2">Belongs to the peptidase U48 family.</text>
</comment>
<feature type="transmembrane region" description="Helical" evidence="11">
    <location>
        <begin position="12"/>
        <end position="33"/>
    </location>
</feature>